<dbReference type="RefSeq" id="WP_117321787.1">
    <property type="nucleotide sequence ID" value="NZ_QVTD01000003.1"/>
</dbReference>
<dbReference type="AlphaFoldDB" id="A0A372LHZ9"/>
<dbReference type="OrthoDB" id="2990038at2"/>
<reference evidence="1 2" key="1">
    <citation type="submission" date="2018-08" db="EMBL/GenBank/DDBJ databases">
        <title>Bacillus chawlae sp. nov., Bacillus glennii sp. nov., and Bacillus saganii sp. nov. Isolated from the Vehicle Assembly Building at Kennedy Space Center where the Viking Spacecraft were Assembled.</title>
        <authorList>
            <person name="Seuylemezian A."/>
            <person name="Vaishampayan P."/>
        </authorList>
    </citation>
    <scope>NUCLEOTIDE SEQUENCE [LARGE SCALE GENOMIC DNA]</scope>
    <source>
        <strain evidence="1 2">V44-8</strain>
    </source>
</reference>
<evidence type="ECO:0000313" key="1">
    <source>
        <dbReference type="EMBL" id="RFU65614.1"/>
    </source>
</evidence>
<dbReference type="Pfam" id="PF13072">
    <property type="entry name" value="MciZ"/>
    <property type="match status" value="1"/>
</dbReference>
<protein>
    <submittedName>
        <fullName evidence="1">Z-ring formation inhibitor MciZ</fullName>
    </submittedName>
</protein>
<dbReference type="EMBL" id="QVTD01000003">
    <property type="protein sequence ID" value="RFU65614.1"/>
    <property type="molecule type" value="Genomic_DNA"/>
</dbReference>
<proteinExistence type="predicted"/>
<gene>
    <name evidence="1" type="primary">mciZ</name>
    <name evidence="1" type="ORF">D0466_06980</name>
</gene>
<name>A0A372LHZ9_9BACI</name>
<comment type="caution">
    <text evidence="1">The sequence shown here is derived from an EMBL/GenBank/DDBJ whole genome shotgun (WGS) entry which is preliminary data.</text>
</comment>
<organism evidence="1 2">
    <name type="scientific">Peribacillus glennii</name>
    <dbReference type="NCBI Taxonomy" id="2303991"/>
    <lineage>
        <taxon>Bacteria</taxon>
        <taxon>Bacillati</taxon>
        <taxon>Bacillota</taxon>
        <taxon>Bacilli</taxon>
        <taxon>Bacillales</taxon>
        <taxon>Bacillaceae</taxon>
        <taxon>Peribacillus</taxon>
    </lineage>
</organism>
<dbReference type="InterPro" id="IPR025177">
    <property type="entry name" value="MciZ"/>
</dbReference>
<dbReference type="Proteomes" id="UP000262939">
    <property type="component" value="Unassembled WGS sequence"/>
</dbReference>
<sequence>MKVYVLNNGIVMAGKAWEIKQKLKQFQDRYTYVNDWVRDVHGPASVPSLRRIK</sequence>
<keyword evidence="2" id="KW-1185">Reference proteome</keyword>
<accession>A0A372LHZ9</accession>
<evidence type="ECO:0000313" key="2">
    <source>
        <dbReference type="Proteomes" id="UP000262939"/>
    </source>
</evidence>